<protein>
    <submittedName>
        <fullName evidence="3">Methyltransferase domain-containing protein</fullName>
    </submittedName>
</protein>
<dbReference type="GO" id="GO:0008757">
    <property type="term" value="F:S-adenosylmethionine-dependent methyltransferase activity"/>
    <property type="evidence" value="ECO:0007669"/>
    <property type="project" value="InterPro"/>
</dbReference>
<feature type="coiled-coil region" evidence="1">
    <location>
        <begin position="243"/>
        <end position="270"/>
    </location>
</feature>
<feature type="domain" description="Methyltransferase type 11" evidence="2">
    <location>
        <begin position="47"/>
        <end position="141"/>
    </location>
</feature>
<dbReference type="EMBL" id="VIKR01000002">
    <property type="protein sequence ID" value="TQV75436.1"/>
    <property type="molecule type" value="Genomic_DNA"/>
</dbReference>
<dbReference type="Gene3D" id="3.40.50.150">
    <property type="entry name" value="Vaccinia Virus protein VP39"/>
    <property type="match status" value="1"/>
</dbReference>
<dbReference type="OrthoDB" id="5974463at2"/>
<gene>
    <name evidence="3" type="ORF">FLL45_10975</name>
</gene>
<sequence length="314" mass="36160">MMSKQDIWSSYWMSDNTAIVDTDSKFKELLRYWEFKFNEVQDGHNLLEVGTGNGRLVEVFKQFAKNANLTAVDGAKIDKENDAFKSTAQTTVKVIAEQPIETLSENENYDFIFSQFTIEYTDIEKTISKLTSVLSPGGKLTLICHEVGSILYNSAQAEVNEIDWLKNEINLFTYVHKQIELKHQRLASPSPSLYSEYKKHNRNYNDLIKKLHKYFEETKSAFFAVNLVDVIYHTIENMDHLPFEEVKQKIEELELQVNMHQARLNALLENALTTEKLTQISDLIATDLTITKSDLIYRDEDGQIIARVVEASKA</sequence>
<dbReference type="AlphaFoldDB" id="A0A545TE43"/>
<evidence type="ECO:0000259" key="2">
    <source>
        <dbReference type="Pfam" id="PF08241"/>
    </source>
</evidence>
<organism evidence="3 4">
    <name type="scientific">Aliikangiella marina</name>
    <dbReference type="NCBI Taxonomy" id="1712262"/>
    <lineage>
        <taxon>Bacteria</taxon>
        <taxon>Pseudomonadati</taxon>
        <taxon>Pseudomonadota</taxon>
        <taxon>Gammaproteobacteria</taxon>
        <taxon>Oceanospirillales</taxon>
        <taxon>Pleioneaceae</taxon>
        <taxon>Aliikangiella</taxon>
    </lineage>
</organism>
<accession>A0A545TE43</accession>
<dbReference type="InterPro" id="IPR013216">
    <property type="entry name" value="Methyltransf_11"/>
</dbReference>
<reference evidence="3 4" key="1">
    <citation type="submission" date="2019-06" db="EMBL/GenBank/DDBJ databases">
        <title>Draft genome of Aliikangiella marina GYP-15.</title>
        <authorList>
            <person name="Wang G."/>
        </authorList>
    </citation>
    <scope>NUCLEOTIDE SEQUENCE [LARGE SCALE GENOMIC DNA]</scope>
    <source>
        <strain evidence="3 4">GYP-15</strain>
    </source>
</reference>
<dbReference type="Pfam" id="PF08241">
    <property type="entry name" value="Methyltransf_11"/>
    <property type="match status" value="1"/>
</dbReference>
<dbReference type="CDD" id="cd02440">
    <property type="entry name" value="AdoMet_MTases"/>
    <property type="match status" value="1"/>
</dbReference>
<evidence type="ECO:0000256" key="1">
    <source>
        <dbReference type="SAM" id="Coils"/>
    </source>
</evidence>
<evidence type="ECO:0000313" key="4">
    <source>
        <dbReference type="Proteomes" id="UP000317839"/>
    </source>
</evidence>
<dbReference type="SUPFAM" id="SSF53335">
    <property type="entry name" value="S-adenosyl-L-methionine-dependent methyltransferases"/>
    <property type="match status" value="1"/>
</dbReference>
<dbReference type="InterPro" id="IPR029063">
    <property type="entry name" value="SAM-dependent_MTases_sf"/>
</dbReference>
<keyword evidence="4" id="KW-1185">Reference proteome</keyword>
<keyword evidence="1" id="KW-0175">Coiled coil</keyword>
<dbReference type="GO" id="GO:0032259">
    <property type="term" value="P:methylation"/>
    <property type="evidence" value="ECO:0007669"/>
    <property type="project" value="UniProtKB-KW"/>
</dbReference>
<evidence type="ECO:0000313" key="3">
    <source>
        <dbReference type="EMBL" id="TQV75436.1"/>
    </source>
</evidence>
<name>A0A545TE43_9GAMM</name>
<proteinExistence type="predicted"/>
<dbReference type="Proteomes" id="UP000317839">
    <property type="component" value="Unassembled WGS sequence"/>
</dbReference>
<keyword evidence="3" id="KW-0489">Methyltransferase</keyword>
<comment type="caution">
    <text evidence="3">The sequence shown here is derived from an EMBL/GenBank/DDBJ whole genome shotgun (WGS) entry which is preliminary data.</text>
</comment>
<keyword evidence="3" id="KW-0808">Transferase</keyword>